<accession>A0ABT7DZG8</accession>
<name>A0ABT7DZG8_9NEIS</name>
<reference evidence="1" key="1">
    <citation type="submission" date="2023-03" db="EMBL/GenBank/DDBJ databases">
        <title>Chitinimonas shenzhenensis gen. nov., sp. nov., a novel member of family Burkholderiaceae isolated from activated sludge collected in Shen Zhen, China.</title>
        <authorList>
            <person name="Wang X."/>
        </authorList>
    </citation>
    <scope>NUCLEOTIDE SEQUENCE</scope>
    <source>
        <strain evidence="1">DQS-5</strain>
    </source>
</reference>
<dbReference type="Proteomes" id="UP001172778">
    <property type="component" value="Unassembled WGS sequence"/>
</dbReference>
<gene>
    <name evidence="1" type="ORF">PZA18_10885</name>
</gene>
<protein>
    <submittedName>
        <fullName evidence="1">Uncharacterized protein</fullName>
    </submittedName>
</protein>
<organism evidence="1 2">
    <name type="scientific">Parachitinimonas caeni</name>
    <dbReference type="NCBI Taxonomy" id="3031301"/>
    <lineage>
        <taxon>Bacteria</taxon>
        <taxon>Pseudomonadati</taxon>
        <taxon>Pseudomonadota</taxon>
        <taxon>Betaproteobacteria</taxon>
        <taxon>Neisseriales</taxon>
        <taxon>Chitinibacteraceae</taxon>
        <taxon>Parachitinimonas</taxon>
    </lineage>
</organism>
<sequence>MLVIQHIQTVWTKNSRGMPEATRRNSVPAVMSLPVRGGERADMLVHRVLSTESRDFELAPTLETFSTHDKYWSFLCKDKDNALDVYFKYHYQTHGQPQRKDSDKPIFTLAPGELAVFRINGRFTSHNGQHYAQHVVNFAWVDAVSVDLFVKNAPVHVVDELAQL</sequence>
<dbReference type="EMBL" id="JARRAF010000010">
    <property type="protein sequence ID" value="MDK2124555.1"/>
    <property type="molecule type" value="Genomic_DNA"/>
</dbReference>
<dbReference type="RefSeq" id="WP_284100863.1">
    <property type="nucleotide sequence ID" value="NZ_JARRAF010000010.1"/>
</dbReference>
<evidence type="ECO:0000313" key="1">
    <source>
        <dbReference type="EMBL" id="MDK2124555.1"/>
    </source>
</evidence>
<evidence type="ECO:0000313" key="2">
    <source>
        <dbReference type="Proteomes" id="UP001172778"/>
    </source>
</evidence>
<proteinExistence type="predicted"/>
<keyword evidence="2" id="KW-1185">Reference proteome</keyword>
<comment type="caution">
    <text evidence="1">The sequence shown here is derived from an EMBL/GenBank/DDBJ whole genome shotgun (WGS) entry which is preliminary data.</text>
</comment>